<evidence type="ECO:0000313" key="6">
    <source>
        <dbReference type="Proteomes" id="UP000576393"/>
    </source>
</evidence>
<evidence type="ECO:0000256" key="1">
    <source>
        <dbReference type="ARBA" id="ARBA00022448"/>
    </source>
</evidence>
<accession>A0A852USF7</accession>
<dbReference type="PROSITE" id="PS50893">
    <property type="entry name" value="ABC_TRANSPORTER_2"/>
    <property type="match status" value="1"/>
</dbReference>
<dbReference type="SUPFAM" id="SSF52540">
    <property type="entry name" value="P-loop containing nucleoside triphosphate hydrolases"/>
    <property type="match status" value="1"/>
</dbReference>
<dbReference type="Gene3D" id="3.40.50.300">
    <property type="entry name" value="P-loop containing nucleotide triphosphate hydrolases"/>
    <property type="match status" value="1"/>
</dbReference>
<sequence>MMLRLDNVTKVYKVGAFGGKTLTAVDGVSFDVPEGQVVSLIGESGSGKSTLGKMILGLVPVTAGSITLDGAPVRPGKEYYRHVQGVFQDPFSTFNPVFKADRVFQLIREAYFPAATAADWDERVRAALRDVRLDPDQVIGKYPHQLSGGQLQRVLIARALLLDLKLLVADEITSMLDASTRIDVLNLLAEIKGRGLGVLYITHDLSLGNYLAERTVVLRHGTVVEMGATDRVFGRPLHPYTRQLLSAVPRLHAPWEDAEPVTSCLYHDGGATGGLAEAGEDHFVACARLEGCLEERLGGRSGGRLEGRLKGR</sequence>
<protein>
    <submittedName>
        <fullName evidence="5">Peptide/nickel transport system ATP-binding protein</fullName>
    </submittedName>
</protein>
<keyword evidence="2" id="KW-0547">Nucleotide-binding</keyword>
<dbReference type="GO" id="GO:0005524">
    <property type="term" value="F:ATP binding"/>
    <property type="evidence" value="ECO:0007669"/>
    <property type="project" value="UniProtKB-KW"/>
</dbReference>
<dbReference type="EMBL" id="JACCCO010000001">
    <property type="protein sequence ID" value="NYF38064.1"/>
    <property type="molecule type" value="Genomic_DNA"/>
</dbReference>
<dbReference type="CDD" id="cd03257">
    <property type="entry name" value="ABC_NikE_OppD_transporters"/>
    <property type="match status" value="1"/>
</dbReference>
<dbReference type="InterPro" id="IPR027417">
    <property type="entry name" value="P-loop_NTPase"/>
</dbReference>
<dbReference type="InterPro" id="IPR017871">
    <property type="entry name" value="ABC_transporter-like_CS"/>
</dbReference>
<keyword evidence="1" id="KW-0813">Transport</keyword>
<evidence type="ECO:0000256" key="3">
    <source>
        <dbReference type="ARBA" id="ARBA00022840"/>
    </source>
</evidence>
<dbReference type="Pfam" id="PF00005">
    <property type="entry name" value="ABC_tran"/>
    <property type="match status" value="1"/>
</dbReference>
<reference evidence="5 6" key="1">
    <citation type="submission" date="2020-07" db="EMBL/GenBank/DDBJ databases">
        <title>Sequencing the genomes of 1000 actinobacteria strains.</title>
        <authorList>
            <person name="Klenk H.-P."/>
        </authorList>
    </citation>
    <scope>NUCLEOTIDE SEQUENCE [LARGE SCALE GENOMIC DNA]</scope>
    <source>
        <strain evidence="5 6">DSM 45763</strain>
    </source>
</reference>
<proteinExistence type="predicted"/>
<evidence type="ECO:0000259" key="4">
    <source>
        <dbReference type="PROSITE" id="PS50893"/>
    </source>
</evidence>
<dbReference type="InterPro" id="IPR013563">
    <property type="entry name" value="Oligopep_ABC_C"/>
</dbReference>
<dbReference type="PANTHER" id="PTHR43230:SF3">
    <property type="entry name" value="ABC-TYPE DIPEPTIDE_OLIGOPEPTIDE TRANSPORT SYSTEM, ATPASE COMPONENT"/>
    <property type="match status" value="1"/>
</dbReference>
<keyword evidence="6" id="KW-1185">Reference proteome</keyword>
<dbReference type="GO" id="GO:0015833">
    <property type="term" value="P:peptide transport"/>
    <property type="evidence" value="ECO:0007669"/>
    <property type="project" value="InterPro"/>
</dbReference>
<organism evidence="5 6">
    <name type="scientific">Streptosporangium sandarakinum</name>
    <dbReference type="NCBI Taxonomy" id="1260955"/>
    <lineage>
        <taxon>Bacteria</taxon>
        <taxon>Bacillati</taxon>
        <taxon>Actinomycetota</taxon>
        <taxon>Actinomycetes</taxon>
        <taxon>Streptosporangiales</taxon>
        <taxon>Streptosporangiaceae</taxon>
        <taxon>Streptosporangium</taxon>
    </lineage>
</organism>
<dbReference type="Proteomes" id="UP000576393">
    <property type="component" value="Unassembled WGS sequence"/>
</dbReference>
<feature type="domain" description="ABC transporter" evidence="4">
    <location>
        <begin position="3"/>
        <end position="245"/>
    </location>
</feature>
<comment type="caution">
    <text evidence="5">The sequence shown here is derived from an EMBL/GenBank/DDBJ whole genome shotgun (WGS) entry which is preliminary data.</text>
</comment>
<keyword evidence="3 5" id="KW-0067">ATP-binding</keyword>
<dbReference type="Pfam" id="PF08352">
    <property type="entry name" value="oligo_HPY"/>
    <property type="match status" value="1"/>
</dbReference>
<dbReference type="GO" id="GO:0016887">
    <property type="term" value="F:ATP hydrolysis activity"/>
    <property type="evidence" value="ECO:0007669"/>
    <property type="project" value="InterPro"/>
</dbReference>
<dbReference type="InterPro" id="IPR003593">
    <property type="entry name" value="AAA+_ATPase"/>
</dbReference>
<evidence type="ECO:0000256" key="2">
    <source>
        <dbReference type="ARBA" id="ARBA00022741"/>
    </source>
</evidence>
<dbReference type="AlphaFoldDB" id="A0A852USF7"/>
<dbReference type="SMART" id="SM00382">
    <property type="entry name" value="AAA"/>
    <property type="match status" value="1"/>
</dbReference>
<dbReference type="InterPro" id="IPR003439">
    <property type="entry name" value="ABC_transporter-like_ATP-bd"/>
</dbReference>
<gene>
    <name evidence="5" type="ORF">HDA43_000223</name>
</gene>
<evidence type="ECO:0000313" key="5">
    <source>
        <dbReference type="EMBL" id="NYF38064.1"/>
    </source>
</evidence>
<dbReference type="PROSITE" id="PS00211">
    <property type="entry name" value="ABC_TRANSPORTER_1"/>
    <property type="match status" value="1"/>
</dbReference>
<name>A0A852USF7_9ACTN</name>
<dbReference type="PANTHER" id="PTHR43230">
    <property type="entry name" value="ABC-TYPE DIPEPTIDE/OLIGOPEPTIDE TRANSPORT SYSTEM, ATPASE COMPONENT"/>
    <property type="match status" value="1"/>
</dbReference>